<dbReference type="InterPro" id="IPR000788">
    <property type="entry name" value="RNR_lg_C"/>
</dbReference>
<proteinExistence type="inferred from homology"/>
<keyword evidence="6 13" id="KW-0237">DNA synthesis</keyword>
<evidence type="ECO:0000256" key="6">
    <source>
        <dbReference type="ARBA" id="ARBA00022634"/>
    </source>
</evidence>
<gene>
    <name evidence="18" type="ORF">FJY75_01805</name>
</gene>
<dbReference type="PANTHER" id="PTHR43371">
    <property type="entry name" value="VITAMIN B12-DEPENDENT RIBONUCLEOTIDE REDUCTASE"/>
    <property type="match status" value="1"/>
</dbReference>
<dbReference type="Proteomes" id="UP000748308">
    <property type="component" value="Unassembled WGS sequence"/>
</dbReference>
<keyword evidence="8 13" id="KW-0560">Oxidoreductase</keyword>
<comment type="function">
    <text evidence="11 13">Catalyzes the reduction of ribonucleotides to deoxyribonucleotides. May function to provide a pool of deoxyribonucleotide precursors for DNA repair during oxygen limitation and/or for immediate growth after restoration of oxygen.</text>
</comment>
<dbReference type="NCBIfam" id="NF005122">
    <property type="entry name" value="PRK06556.1"/>
    <property type="match status" value="1"/>
</dbReference>
<comment type="similarity">
    <text evidence="2 13">Belongs to the ribonucleoside diphosphate reductase class-2 family.</text>
</comment>
<reference evidence="18" key="1">
    <citation type="submission" date="2019-03" db="EMBL/GenBank/DDBJ databases">
        <title>Lake Tanganyika Metagenome-Assembled Genomes (MAGs).</title>
        <authorList>
            <person name="Tran P."/>
        </authorList>
    </citation>
    <scope>NUCLEOTIDE SEQUENCE</scope>
    <source>
        <strain evidence="18">M_DeepCast_400m_m2_100</strain>
    </source>
</reference>
<dbReference type="CDD" id="cd02888">
    <property type="entry name" value="RNR_II_dimer"/>
    <property type="match status" value="1"/>
</dbReference>
<feature type="compositionally biased region" description="Low complexity" evidence="14">
    <location>
        <begin position="7"/>
        <end position="18"/>
    </location>
</feature>
<dbReference type="AlphaFoldDB" id="A0A937X6P5"/>
<accession>A0A937X6P5</accession>
<comment type="cofactor">
    <cofactor evidence="1 13">
        <name>adenosylcob(III)alamin</name>
        <dbReference type="ChEBI" id="CHEBI:18408"/>
    </cofactor>
</comment>
<evidence type="ECO:0000256" key="7">
    <source>
        <dbReference type="ARBA" id="ARBA00022741"/>
    </source>
</evidence>
<dbReference type="Pfam" id="PF02867">
    <property type="entry name" value="Ribonuc_red_lgC"/>
    <property type="match status" value="1"/>
</dbReference>
<dbReference type="GO" id="GO:0004748">
    <property type="term" value="F:ribonucleoside-diphosphate reductase activity, thioredoxin disulfide as acceptor"/>
    <property type="evidence" value="ECO:0007669"/>
    <property type="project" value="UniProtKB-EC"/>
</dbReference>
<dbReference type="Pfam" id="PF12637">
    <property type="entry name" value="TSCPD"/>
    <property type="match status" value="1"/>
</dbReference>
<name>A0A937X6P5_UNCEI</name>
<evidence type="ECO:0000256" key="5">
    <source>
        <dbReference type="ARBA" id="ARBA00022628"/>
    </source>
</evidence>
<comment type="caution">
    <text evidence="18">The sequence shown here is derived from an EMBL/GenBank/DDBJ whole genome shotgun (WGS) entry which is preliminary data.</text>
</comment>
<evidence type="ECO:0000259" key="16">
    <source>
        <dbReference type="Pfam" id="PF08471"/>
    </source>
</evidence>
<dbReference type="InterPro" id="IPR013344">
    <property type="entry name" value="RNR_NrdJ/NrdZ"/>
</dbReference>
<evidence type="ECO:0000313" key="19">
    <source>
        <dbReference type="Proteomes" id="UP000748308"/>
    </source>
</evidence>
<evidence type="ECO:0000256" key="10">
    <source>
        <dbReference type="ARBA" id="ARBA00023285"/>
    </source>
</evidence>
<feature type="domain" description="Ribonucleotide reductase large subunit C-terminal" evidence="15">
    <location>
        <begin position="163"/>
        <end position="701"/>
    </location>
</feature>
<evidence type="ECO:0000256" key="12">
    <source>
        <dbReference type="ARBA" id="ARBA00047754"/>
    </source>
</evidence>
<evidence type="ECO:0000256" key="11">
    <source>
        <dbReference type="ARBA" id="ARBA00025437"/>
    </source>
</evidence>
<dbReference type="Gene3D" id="3.20.70.20">
    <property type="match status" value="1"/>
</dbReference>
<keyword evidence="10 13" id="KW-0170">Cobalt</keyword>
<dbReference type="SUPFAM" id="SSF51998">
    <property type="entry name" value="PFL-like glycyl radical enzymes"/>
    <property type="match status" value="1"/>
</dbReference>
<dbReference type="GO" id="GO:0050897">
    <property type="term" value="F:cobalt ion binding"/>
    <property type="evidence" value="ECO:0007669"/>
    <property type="project" value="InterPro"/>
</dbReference>
<dbReference type="InterPro" id="IPR013678">
    <property type="entry name" value="RNR_2_N"/>
</dbReference>
<dbReference type="GO" id="GO:0071897">
    <property type="term" value="P:DNA biosynthetic process"/>
    <property type="evidence" value="ECO:0007669"/>
    <property type="project" value="UniProtKB-KW"/>
</dbReference>
<keyword evidence="5 13" id="KW-0846">Cobalamin</keyword>
<evidence type="ECO:0000256" key="1">
    <source>
        <dbReference type="ARBA" id="ARBA00001922"/>
    </source>
</evidence>
<comment type="catalytic activity">
    <reaction evidence="12 13">
        <text>a 2'-deoxyribonucleoside 5'-diphosphate + [thioredoxin]-disulfide + H2O = a ribonucleoside 5'-diphosphate + [thioredoxin]-dithiol</text>
        <dbReference type="Rhea" id="RHEA:23252"/>
        <dbReference type="Rhea" id="RHEA-COMP:10698"/>
        <dbReference type="Rhea" id="RHEA-COMP:10700"/>
        <dbReference type="ChEBI" id="CHEBI:15377"/>
        <dbReference type="ChEBI" id="CHEBI:29950"/>
        <dbReference type="ChEBI" id="CHEBI:50058"/>
        <dbReference type="ChEBI" id="CHEBI:57930"/>
        <dbReference type="ChEBI" id="CHEBI:73316"/>
        <dbReference type="EC" id="1.17.4.1"/>
    </reaction>
</comment>
<dbReference type="NCBIfam" id="TIGR02504">
    <property type="entry name" value="NrdJ_Z"/>
    <property type="match status" value="1"/>
</dbReference>
<evidence type="ECO:0000256" key="14">
    <source>
        <dbReference type="SAM" id="MobiDB-lite"/>
    </source>
</evidence>
<dbReference type="InterPro" id="IPR024434">
    <property type="entry name" value="TSCPD_dom"/>
</dbReference>
<feature type="domain" description="TSCPD" evidence="17">
    <location>
        <begin position="731"/>
        <end position="833"/>
    </location>
</feature>
<dbReference type="InterPro" id="IPR050862">
    <property type="entry name" value="RdRp_reductase_class-2"/>
</dbReference>
<organism evidence="18 19">
    <name type="scientific">Eiseniibacteriota bacterium</name>
    <dbReference type="NCBI Taxonomy" id="2212470"/>
    <lineage>
        <taxon>Bacteria</taxon>
        <taxon>Candidatus Eiseniibacteriota</taxon>
    </lineage>
</organism>
<feature type="region of interest" description="Disordered" evidence="14">
    <location>
        <begin position="1"/>
        <end position="28"/>
    </location>
</feature>
<keyword evidence="9" id="KW-1015">Disulfide bond</keyword>
<protein>
    <recommendedName>
        <fullName evidence="4 13">Vitamin B12-dependent ribonucleotide reductase</fullName>
        <ecNumber evidence="3 13">1.17.4.1</ecNumber>
    </recommendedName>
</protein>
<keyword evidence="7 13" id="KW-0547">Nucleotide-binding</keyword>
<dbReference type="Pfam" id="PF08471">
    <property type="entry name" value="Ribonuc_red_2_N"/>
    <property type="match status" value="1"/>
</dbReference>
<evidence type="ECO:0000256" key="4">
    <source>
        <dbReference type="ARBA" id="ARBA00014409"/>
    </source>
</evidence>
<evidence type="ECO:0000256" key="2">
    <source>
        <dbReference type="ARBA" id="ARBA00007405"/>
    </source>
</evidence>
<evidence type="ECO:0000256" key="13">
    <source>
        <dbReference type="RuleBase" id="RU364064"/>
    </source>
</evidence>
<dbReference type="PANTHER" id="PTHR43371:SF1">
    <property type="entry name" value="RIBONUCLEOSIDE-DIPHOSPHATE REDUCTASE"/>
    <property type="match status" value="1"/>
</dbReference>
<dbReference type="EC" id="1.17.4.1" evidence="3 13"/>
<evidence type="ECO:0000313" key="18">
    <source>
        <dbReference type="EMBL" id="MBM3316565.1"/>
    </source>
</evidence>
<evidence type="ECO:0000259" key="15">
    <source>
        <dbReference type="Pfam" id="PF02867"/>
    </source>
</evidence>
<feature type="domain" description="Ribonucleotide reductase class II vitamin B12-dependent N-terminal" evidence="16">
    <location>
        <begin position="50"/>
        <end position="142"/>
    </location>
</feature>
<evidence type="ECO:0000256" key="8">
    <source>
        <dbReference type="ARBA" id="ARBA00023002"/>
    </source>
</evidence>
<sequence>MSENQELRPAAPAAAAQEPRAEEAGGRRLRIPRYFTTPGRHPADLLEWERRTATIANDKAETIFEQADVEFPRAWSQMATNVVSSKYFYGALGSPRRESSLRGLIGRVTTTLRRWGLELGYFDSDEDAEAFEMELSHILLHQMAAFNSPVWFNMGIEERPQCSACFINSVADTMESILDLAKTEGMLFKFGSGTGTNFSSLRSSRERLSTGGTASGPVSFMRGYDAFAGVIKSGGKTRRAAKMVILNVDHPDIVDFIQSKVLEEKKAWALIGSGFDGSLNGEAYGSVFFQNSNHSVRVADEFMKAVENDGEWQTRAVTSSEPVDTYRARDLMKMIGEATWLCGDPGLQFHTTVNTWHTCPASGPIRASNPCSEFMFLDNSACNLCSLNLMKFVDDKGAFDPDAFRAAVAVLITAQEIIVDCASYPTEEIAGASYDYRPLGLGYANLGTLLMSQGLPYDSDEGRALAAAVTAIMTGQAYAASAEIARVTGPFKGFARNREAMMGVMRRHRDELSRINPDHLPRSLLRTARRVWDEAIEQGERWGYRNAQTTVLAPTGTIAFMMDCDTTGIEPDLALVKYKKLVGGGILKMVNQAVPHTLARLGYAPAEAKKIIEHMEREETIEGAPGLKPQHLAIFDCAFRPRNGKRFIHHDGHVRMMAATQPFISGAISKTVNVPAETTPEQIAEIYLQAWKAGLKAIAIYRDGSKRAQPLSLGGGDADQAGRVPVRRRLPEERQSITHKFVIGDHEGYLTVGLYPEGTPGEIFIVMAKEGTVVSGLCDCFATTISIALQYGVPLKVLADKFIHTRFEPSGFTHHPEIRYAKSITDYIFRWLSLKFIPEEGENPGSPAPAPAAPRAVAAAASGPARTFVAGADAPICPECGSFMERSGSCHRCTECGSNNGCS</sequence>
<evidence type="ECO:0000256" key="9">
    <source>
        <dbReference type="ARBA" id="ARBA00023157"/>
    </source>
</evidence>
<dbReference type="GO" id="GO:0031419">
    <property type="term" value="F:cobalamin binding"/>
    <property type="evidence" value="ECO:0007669"/>
    <property type="project" value="UniProtKB-KW"/>
</dbReference>
<dbReference type="EMBL" id="VGIY01000022">
    <property type="protein sequence ID" value="MBM3316565.1"/>
    <property type="molecule type" value="Genomic_DNA"/>
</dbReference>
<dbReference type="PRINTS" id="PR01183">
    <property type="entry name" value="RIBORDTASEM1"/>
</dbReference>
<evidence type="ECO:0000259" key="17">
    <source>
        <dbReference type="Pfam" id="PF12637"/>
    </source>
</evidence>
<evidence type="ECO:0000256" key="3">
    <source>
        <dbReference type="ARBA" id="ARBA00012274"/>
    </source>
</evidence>
<dbReference type="GO" id="GO:0000166">
    <property type="term" value="F:nucleotide binding"/>
    <property type="evidence" value="ECO:0007669"/>
    <property type="project" value="UniProtKB-KW"/>
</dbReference>